<protein>
    <submittedName>
        <fullName evidence="1">Phenylacetic acid degradation protein</fullName>
    </submittedName>
</protein>
<proteinExistence type="predicted"/>
<dbReference type="Gene3D" id="1.20.1260.10">
    <property type="match status" value="1"/>
</dbReference>
<dbReference type="GO" id="GO:0010124">
    <property type="term" value="P:phenylacetate catabolic process"/>
    <property type="evidence" value="ECO:0007669"/>
    <property type="project" value="InterPro"/>
</dbReference>
<dbReference type="NCBIfam" id="TIGR02158">
    <property type="entry name" value="PA_CoA_Oxy3"/>
    <property type="match status" value="1"/>
</dbReference>
<dbReference type="AlphaFoldDB" id="A0A150X5U2"/>
<dbReference type="EMBL" id="LRPC01000028">
    <property type="protein sequence ID" value="KYG73992.1"/>
    <property type="molecule type" value="Genomic_DNA"/>
</dbReference>
<organism evidence="1 2">
    <name type="scientific">Roseivirga spongicola</name>
    <dbReference type="NCBI Taxonomy" id="333140"/>
    <lineage>
        <taxon>Bacteria</taxon>
        <taxon>Pseudomonadati</taxon>
        <taxon>Bacteroidota</taxon>
        <taxon>Cytophagia</taxon>
        <taxon>Cytophagales</taxon>
        <taxon>Roseivirgaceae</taxon>
        <taxon>Roseivirga</taxon>
    </lineage>
</organism>
<dbReference type="PANTHER" id="PTHR30458">
    <property type="entry name" value="PHENYLACETIC ACID DEGRADATION PROTEIN PAA"/>
    <property type="match status" value="1"/>
</dbReference>
<comment type="caution">
    <text evidence="1">The sequence shown here is derived from an EMBL/GenBank/DDBJ whole genome shotgun (WGS) entry which is preliminary data.</text>
</comment>
<dbReference type="RefSeq" id="WP_068223224.1">
    <property type="nucleotide sequence ID" value="NZ_LRPC01000028.1"/>
</dbReference>
<gene>
    <name evidence="1" type="ORF">AWW68_15120</name>
</gene>
<reference evidence="1 2" key="1">
    <citation type="submission" date="2016-01" db="EMBL/GenBank/DDBJ databases">
        <title>Genome sequencing of Roseivirga spongicola UST030701-084.</title>
        <authorList>
            <person name="Selvaratnam C."/>
            <person name="Thevarajoo S."/>
            <person name="Goh K.M."/>
            <person name="Ee R."/>
            <person name="Chan K.-G."/>
            <person name="Chong C.S."/>
        </authorList>
    </citation>
    <scope>NUCLEOTIDE SEQUENCE [LARGE SCALE GENOMIC DNA]</scope>
    <source>
        <strain evidence="1 2">UST030701-084</strain>
    </source>
</reference>
<dbReference type="Proteomes" id="UP000075606">
    <property type="component" value="Unassembled WGS sequence"/>
</dbReference>
<dbReference type="STRING" id="333140.AWW68_15120"/>
<dbReference type="OrthoDB" id="9789947at2"/>
<accession>A0A150X5U2</accession>
<dbReference type="PIRSF" id="PIRSF037834">
    <property type="entry name" value="PA_CoA_Oase3"/>
    <property type="match status" value="1"/>
</dbReference>
<evidence type="ECO:0000313" key="2">
    <source>
        <dbReference type="Proteomes" id="UP000075606"/>
    </source>
</evidence>
<dbReference type="InterPro" id="IPR007814">
    <property type="entry name" value="PaaA_PaaC"/>
</dbReference>
<dbReference type="InterPro" id="IPR009078">
    <property type="entry name" value="Ferritin-like_SF"/>
</dbReference>
<dbReference type="SUPFAM" id="SSF47240">
    <property type="entry name" value="Ferritin-like"/>
    <property type="match status" value="1"/>
</dbReference>
<dbReference type="GO" id="GO:0005829">
    <property type="term" value="C:cytosol"/>
    <property type="evidence" value="ECO:0007669"/>
    <property type="project" value="TreeGrafter"/>
</dbReference>
<dbReference type="Pfam" id="PF05138">
    <property type="entry name" value="PaaA_PaaC"/>
    <property type="match status" value="1"/>
</dbReference>
<sequence length="251" mass="28772">MQDQNKFNYIIQQADNCLILGQRLAELCGHGPVLEQDIATTNISLDLIGQARLFYQYAAELQEEGKTEDDLAYLRDAWDFKNVLLVEQPNGDFGKTIFRQFLYDTFSCYFYEELMKSSDERLASIAAKSHKETLYHMKWSGDWVIRLGDGTEESHNRIQQSVNELWSYKDEIISVNAVDQEAEKAGYGVSLELIKEKRNEKIKAVLEEATLTTPEGDYAHKGGKEGTHSEHLGFILADLQFLQRAYPGNEW</sequence>
<dbReference type="InterPro" id="IPR011882">
    <property type="entry name" value="PaaC"/>
</dbReference>
<dbReference type="PANTHER" id="PTHR30458:SF0">
    <property type="entry name" value="1,2-PHENYLACETYL-COA EPOXIDASE, SUBUNIT C"/>
    <property type="match status" value="1"/>
</dbReference>
<name>A0A150X5U2_9BACT</name>
<dbReference type="InterPro" id="IPR052703">
    <property type="entry name" value="Aromatic_CoA_ox/epox"/>
</dbReference>
<dbReference type="InterPro" id="IPR012347">
    <property type="entry name" value="Ferritin-like"/>
</dbReference>
<keyword evidence="2" id="KW-1185">Reference proteome</keyword>
<evidence type="ECO:0000313" key="1">
    <source>
        <dbReference type="EMBL" id="KYG73992.1"/>
    </source>
</evidence>